<feature type="coiled-coil region" evidence="6">
    <location>
        <begin position="308"/>
        <end position="335"/>
    </location>
</feature>
<evidence type="ECO:0000256" key="4">
    <source>
        <dbReference type="ARBA" id="ARBA00022989"/>
    </source>
</evidence>
<evidence type="ECO:0000259" key="11">
    <source>
        <dbReference type="Pfam" id="PF13807"/>
    </source>
</evidence>
<proteinExistence type="predicted"/>
<dbReference type="Pfam" id="PF01656">
    <property type="entry name" value="CbiA"/>
    <property type="match status" value="1"/>
</dbReference>
<evidence type="ECO:0000313" key="13">
    <source>
        <dbReference type="Proteomes" id="UP001243420"/>
    </source>
</evidence>
<dbReference type="Pfam" id="PF02706">
    <property type="entry name" value="Wzz"/>
    <property type="match status" value="1"/>
</dbReference>
<gene>
    <name evidence="12" type="ORF">P8627_01280</name>
</gene>
<accession>A0ABY8LC68</accession>
<keyword evidence="5 8" id="KW-0472">Membrane</keyword>
<name>A0ABY8LC68_9RHOB</name>
<sequence>MNTTRLKGLRLDSSDRDVFMPEMKTGDVLRDLSETLRRRWAIIAGAVTAAAVLAAIYALSATPLFSANGALLIDPRVGRGLETENQVTPALLMSDALTVDSELRVLTSREVTASAIRALGLEPEPHAGPSLARRVAGLFGRDPSADAPDADMLPEDLRRAREMEALRRDFMRNMDVSRAGDTFVIDLAYRSPDRRFAAEAVNTLMREYLRLSVAQKTANIERNRVWLEERIAQLGGEVQAAETAVAEYRRANDLLAPEGQLLPTEVGLNAAIEELVTLRSQALALSIQVAQLDEQIAAGAIDAIQIAEEERTSALDDFETRYAELQQEEQALLVNWAPDAPVVVTVRQQLAQTRALIIAEYAVIRDRLRAAADALDRRVASLGQVTDELSEQYGEDVRSTVELRRLERDAEAKRELYERLLEEYNSAAQLLTFDATSARVIAWAVPPDVKAAPQSRQVVILAAFAGLVLALGAVFVLEATDGSFRRQDDVADALGLPHLGLIPSFPSEQDGEDRPPDAGDETAEHQSGLPPNARRLDFVLRHPSSVTADALRMIHMQLAARHDTIANGRGGVVVGVTSAVEGEGKTTTAANFANLLADRGERAVLVDLDLVTRRLTGLVAPILPARNTLRWLVEDPEASAGALQAMPEFPGLAIVGNADAGPSRSAAPGDIDRLDTALAALRARFDYVIVDLPSLQARSDTPALAALCDRLIFTIRWGRTPRDQVAAALRRRGLDRSRILGVLYTRAPLPRYRSYNPHDIALAHG</sequence>
<evidence type="ECO:0000256" key="8">
    <source>
        <dbReference type="SAM" id="Phobius"/>
    </source>
</evidence>
<keyword evidence="2" id="KW-1003">Cell membrane</keyword>
<dbReference type="Pfam" id="PF13807">
    <property type="entry name" value="GNVR"/>
    <property type="match status" value="1"/>
</dbReference>
<dbReference type="InterPro" id="IPR027417">
    <property type="entry name" value="P-loop_NTPase"/>
</dbReference>
<keyword evidence="4 8" id="KW-1133">Transmembrane helix</keyword>
<organism evidence="12 13">
    <name type="scientific">Jannaschia ovalis</name>
    <dbReference type="NCBI Taxonomy" id="3038773"/>
    <lineage>
        <taxon>Bacteria</taxon>
        <taxon>Pseudomonadati</taxon>
        <taxon>Pseudomonadota</taxon>
        <taxon>Alphaproteobacteria</taxon>
        <taxon>Rhodobacterales</taxon>
        <taxon>Roseobacteraceae</taxon>
        <taxon>Jannaschia</taxon>
    </lineage>
</organism>
<feature type="domain" description="CobQ/CobB/MinD/ParA nucleotide binding" evidence="9">
    <location>
        <begin position="576"/>
        <end position="684"/>
    </location>
</feature>
<keyword evidence="6" id="KW-0175">Coiled coil</keyword>
<reference evidence="12 13" key="1">
    <citation type="submission" date="2023-04" db="EMBL/GenBank/DDBJ databases">
        <title>Jannaschia ovalis sp. nov., a marine bacterium isolated from sea tidal flat.</title>
        <authorList>
            <person name="Kwon D.Y."/>
            <person name="Kim J.-J."/>
        </authorList>
    </citation>
    <scope>NUCLEOTIDE SEQUENCE [LARGE SCALE GENOMIC DNA]</scope>
    <source>
        <strain evidence="12 13">GRR-S6-38</strain>
    </source>
</reference>
<evidence type="ECO:0000256" key="5">
    <source>
        <dbReference type="ARBA" id="ARBA00023136"/>
    </source>
</evidence>
<feature type="transmembrane region" description="Helical" evidence="8">
    <location>
        <begin position="40"/>
        <end position="59"/>
    </location>
</feature>
<evidence type="ECO:0000259" key="9">
    <source>
        <dbReference type="Pfam" id="PF01656"/>
    </source>
</evidence>
<dbReference type="PANTHER" id="PTHR32309">
    <property type="entry name" value="TYROSINE-PROTEIN KINASE"/>
    <property type="match status" value="1"/>
</dbReference>
<comment type="subcellular location">
    <subcellularLocation>
        <location evidence="1">Cell membrane</location>
        <topology evidence="1">Multi-pass membrane protein</topology>
    </subcellularLocation>
</comment>
<feature type="transmembrane region" description="Helical" evidence="8">
    <location>
        <begin position="458"/>
        <end position="477"/>
    </location>
</feature>
<evidence type="ECO:0000256" key="2">
    <source>
        <dbReference type="ARBA" id="ARBA00022475"/>
    </source>
</evidence>
<dbReference type="PANTHER" id="PTHR32309:SF13">
    <property type="entry name" value="FERRIC ENTEROBACTIN TRANSPORT PROTEIN FEPE"/>
    <property type="match status" value="1"/>
</dbReference>
<evidence type="ECO:0000259" key="10">
    <source>
        <dbReference type="Pfam" id="PF02706"/>
    </source>
</evidence>
<evidence type="ECO:0000256" key="1">
    <source>
        <dbReference type="ARBA" id="ARBA00004651"/>
    </source>
</evidence>
<feature type="region of interest" description="Disordered" evidence="7">
    <location>
        <begin position="504"/>
        <end position="534"/>
    </location>
</feature>
<dbReference type="InterPro" id="IPR002586">
    <property type="entry name" value="CobQ/CobB/MinD/ParA_Nub-bd_dom"/>
</dbReference>
<keyword evidence="13" id="KW-1185">Reference proteome</keyword>
<feature type="domain" description="Polysaccharide chain length determinant N-terminal" evidence="10">
    <location>
        <begin position="29"/>
        <end position="118"/>
    </location>
</feature>
<evidence type="ECO:0000256" key="7">
    <source>
        <dbReference type="SAM" id="MobiDB-lite"/>
    </source>
</evidence>
<dbReference type="Gene3D" id="3.40.50.300">
    <property type="entry name" value="P-loop containing nucleotide triphosphate hydrolases"/>
    <property type="match status" value="1"/>
</dbReference>
<dbReference type="InterPro" id="IPR032807">
    <property type="entry name" value="GNVR"/>
</dbReference>
<feature type="coiled-coil region" evidence="6">
    <location>
        <begin position="403"/>
        <end position="430"/>
    </location>
</feature>
<dbReference type="InterPro" id="IPR050445">
    <property type="entry name" value="Bact_polysacc_biosynth/exp"/>
</dbReference>
<dbReference type="RefSeq" id="WP_279965675.1">
    <property type="nucleotide sequence ID" value="NZ_CP122537.1"/>
</dbReference>
<feature type="domain" description="Tyrosine-protein kinase G-rich" evidence="11">
    <location>
        <begin position="403"/>
        <end position="477"/>
    </location>
</feature>
<keyword evidence="3 8" id="KW-0812">Transmembrane</keyword>
<evidence type="ECO:0000256" key="6">
    <source>
        <dbReference type="SAM" id="Coils"/>
    </source>
</evidence>
<protein>
    <submittedName>
        <fullName evidence="12">GNVR domain-containing protein</fullName>
    </submittedName>
</protein>
<dbReference type="SUPFAM" id="SSF52540">
    <property type="entry name" value="P-loop containing nucleoside triphosphate hydrolases"/>
    <property type="match status" value="1"/>
</dbReference>
<dbReference type="InterPro" id="IPR003856">
    <property type="entry name" value="LPS_length_determ_N"/>
</dbReference>
<evidence type="ECO:0000256" key="3">
    <source>
        <dbReference type="ARBA" id="ARBA00022692"/>
    </source>
</evidence>
<dbReference type="Proteomes" id="UP001243420">
    <property type="component" value="Chromosome"/>
</dbReference>
<dbReference type="EMBL" id="CP122537">
    <property type="protein sequence ID" value="WGH78924.1"/>
    <property type="molecule type" value="Genomic_DNA"/>
</dbReference>
<evidence type="ECO:0000313" key="12">
    <source>
        <dbReference type="EMBL" id="WGH78924.1"/>
    </source>
</evidence>